<evidence type="ECO:0000313" key="1">
    <source>
        <dbReference type="EMBL" id="GGQ99372.1"/>
    </source>
</evidence>
<dbReference type="SUPFAM" id="SSF51445">
    <property type="entry name" value="(Trans)glycosidases"/>
    <property type="match status" value="1"/>
</dbReference>
<dbReference type="Gene3D" id="3.20.20.70">
    <property type="entry name" value="Aldolase class I"/>
    <property type="match status" value="1"/>
</dbReference>
<comment type="caution">
    <text evidence="1">The sequence shown here is derived from an EMBL/GenBank/DDBJ whole genome shotgun (WGS) entry which is preliminary data.</text>
</comment>
<gene>
    <name evidence="1" type="ORF">GCM10008957_10190</name>
</gene>
<organism evidence="1 2">
    <name type="scientific">Deinococcus ruber</name>
    <dbReference type="NCBI Taxonomy" id="1848197"/>
    <lineage>
        <taxon>Bacteria</taxon>
        <taxon>Thermotogati</taxon>
        <taxon>Deinococcota</taxon>
        <taxon>Deinococci</taxon>
        <taxon>Deinococcales</taxon>
        <taxon>Deinococcaceae</taxon>
        <taxon>Deinococcus</taxon>
    </lineage>
</organism>
<dbReference type="InterPro" id="IPR017853">
    <property type="entry name" value="GH"/>
</dbReference>
<dbReference type="Proteomes" id="UP000603865">
    <property type="component" value="Unassembled WGS sequence"/>
</dbReference>
<reference evidence="1" key="1">
    <citation type="journal article" date="2014" name="Int. J. Syst. Evol. Microbiol.">
        <title>Complete genome sequence of Corynebacterium casei LMG S-19264T (=DSM 44701T), isolated from a smear-ripened cheese.</title>
        <authorList>
            <consortium name="US DOE Joint Genome Institute (JGI-PGF)"/>
            <person name="Walter F."/>
            <person name="Albersmeier A."/>
            <person name="Kalinowski J."/>
            <person name="Ruckert C."/>
        </authorList>
    </citation>
    <scope>NUCLEOTIDE SEQUENCE</scope>
    <source>
        <strain evidence="1">JCM 31311</strain>
    </source>
</reference>
<protein>
    <recommendedName>
        <fullName evidence="3">Glycoside-hydrolase family GH114 TIM-barrel domain-containing protein</fullName>
    </recommendedName>
</protein>
<evidence type="ECO:0000313" key="2">
    <source>
        <dbReference type="Proteomes" id="UP000603865"/>
    </source>
</evidence>
<proteinExistence type="predicted"/>
<dbReference type="PANTHER" id="PTHR35882">
    <property type="entry name" value="PELA"/>
    <property type="match status" value="1"/>
</dbReference>
<dbReference type="RefSeq" id="WP_229775885.1">
    <property type="nucleotide sequence ID" value="NZ_BMQL01000003.1"/>
</dbReference>
<sequence length="300" mass="33947">MNRQMNTSGPDRLHSRSLRQEDPYQARQDHLLAVQQAATSLQAEEDGRVAPRRPLAVYYGPGALPTLAKFAKVVVQPGHFTPEKVRWLQRRNVQVLAYLSLGEDPGEDAPWHSGERNADWNTALVDAAHPAWQAHIYNQVAGAPEYDGFFLDTLDSASRNLRQTRAMLRLVRSVRHWAGVDSYLLANRGFSLLHRLRRVVNGVLIEPLSTTWAGSGQSGSYRIHTPQELHYTEVLVNQARRHRLDIYALDYADTPALRRFAIERAADLGVSTFVTNRELSLPGGYTRVRPRELTGAWRKK</sequence>
<name>A0A918F1H9_9DEIO</name>
<accession>A0A918F1H9</accession>
<dbReference type="PANTHER" id="PTHR35882:SF2">
    <property type="entry name" value="PELA"/>
    <property type="match status" value="1"/>
</dbReference>
<evidence type="ECO:0008006" key="3">
    <source>
        <dbReference type="Google" id="ProtNLM"/>
    </source>
</evidence>
<dbReference type="AlphaFoldDB" id="A0A918F1H9"/>
<keyword evidence="2" id="KW-1185">Reference proteome</keyword>
<dbReference type="EMBL" id="BMQL01000003">
    <property type="protein sequence ID" value="GGQ99372.1"/>
    <property type="molecule type" value="Genomic_DNA"/>
</dbReference>
<reference evidence="1" key="2">
    <citation type="submission" date="2020-09" db="EMBL/GenBank/DDBJ databases">
        <authorList>
            <person name="Sun Q."/>
            <person name="Ohkuma M."/>
        </authorList>
    </citation>
    <scope>NUCLEOTIDE SEQUENCE</scope>
    <source>
        <strain evidence="1">JCM 31311</strain>
    </source>
</reference>
<dbReference type="InterPro" id="IPR013785">
    <property type="entry name" value="Aldolase_TIM"/>
</dbReference>